<evidence type="ECO:0000313" key="1">
    <source>
        <dbReference type="EMBL" id="UYW01798.1"/>
    </source>
</evidence>
<gene>
    <name evidence="1" type="ORF">K5I29_02415</name>
</gene>
<evidence type="ECO:0000313" key="2">
    <source>
        <dbReference type="Proteomes" id="UP001163328"/>
    </source>
</evidence>
<protein>
    <submittedName>
        <fullName evidence="1">Uncharacterized protein</fullName>
    </submittedName>
</protein>
<accession>A0ABY6M370</accession>
<proteinExistence type="predicted"/>
<keyword evidence="2" id="KW-1185">Reference proteome</keyword>
<sequence>MANYPQYTDRVQYELYNDLTGAIIIQEPEGWQNDEKEYARNEDYFGVFGKFSNSLKFYKESKDIIQLIYDVQGINAEVRLVKFEKHPKTDEWKVIYSGYLDFSTWESNDDGSVSLKFNNGGLEKLLKNREKTTVEIDRIDTLDGKDLPPLKNIQVMLDGREIFLHSKWKISETTKAVSAGVKSDTTGNRYQTSGIPIFLEVNSHGDYAHSILQGSLGNDERGSSGMMMLGPFDRQRKITLEIENFKFKPVVYEGSYNWAVMYICLSTYKMENSEFKLVKREPLWRARGGDTQPGDTPLSLVINKENTISGIIKSYEVEVGTCISLELFIAANFRANGHRNTFYVALEDLKIENIEVKEESQFPQTKTKAILAHELFDRLSQIATSQNKVFYSEFFGRQNIGYSKNGIGSETAVTHGFWIRGFDKEPIPNEGPPKVENLFKPLTTSFKDAFDSMSAIWGVGLGIESIGRSERIRIEDKKYFFNNNVTIKLPNQVKKVKRSVATSYYYSKLQHGFQKGGAYEEAYGLDEYNTILEHQTPITRLEKTFVNTSSYRADSYGMEFCRRKQREQNDTIDTNYDDNIWVMDLKRYNDQIYLQRKWQDDFEAAPTGIYSPNTATNLRFSPANSMQRHSWFFSNCFWKDGEKFVKYTSSTANSGMTTKMKGKGAVKENQDFLSIDFNKSRFVPEWIEFEHICDFEIMELIEGTTTINGSEVPNVYGLIEFINEDNELEKGYLFSLKPNKEGKWKLLKSSR</sequence>
<dbReference type="RefSeq" id="WP_264434272.1">
    <property type="nucleotide sequence ID" value="NZ_CP081495.1"/>
</dbReference>
<organism evidence="1 2">
    <name type="scientific">Flavobacterium agricola</name>
    <dbReference type="NCBI Taxonomy" id="2870839"/>
    <lineage>
        <taxon>Bacteria</taxon>
        <taxon>Pseudomonadati</taxon>
        <taxon>Bacteroidota</taxon>
        <taxon>Flavobacteriia</taxon>
        <taxon>Flavobacteriales</taxon>
        <taxon>Flavobacteriaceae</taxon>
        <taxon>Flavobacterium</taxon>
    </lineage>
</organism>
<dbReference type="EMBL" id="CP081495">
    <property type="protein sequence ID" value="UYW01798.1"/>
    <property type="molecule type" value="Genomic_DNA"/>
</dbReference>
<reference evidence="1" key="1">
    <citation type="submission" date="2021-08" db="EMBL/GenBank/DDBJ databases">
        <title>Flavobacterium sp. strain CC-SYL302.</title>
        <authorList>
            <person name="Lin S.-Y."/>
            <person name="Lee T.-H."/>
            <person name="Young C.-C."/>
        </authorList>
    </citation>
    <scope>NUCLEOTIDE SEQUENCE</scope>
    <source>
        <strain evidence="1">CC-SYL302</strain>
    </source>
</reference>
<dbReference type="Proteomes" id="UP001163328">
    <property type="component" value="Chromosome"/>
</dbReference>
<name>A0ABY6M370_9FLAO</name>